<evidence type="ECO:0000313" key="2">
    <source>
        <dbReference type="EMBL" id="CAD7416824.1"/>
    </source>
</evidence>
<gene>
    <name evidence="2" type="ORF">TPSB3V08_LOCUS11327</name>
</gene>
<reference evidence="2" key="1">
    <citation type="submission" date="2020-11" db="EMBL/GenBank/DDBJ databases">
        <authorList>
            <person name="Tran Van P."/>
        </authorList>
    </citation>
    <scope>NUCLEOTIDE SEQUENCE</scope>
</reference>
<sequence>MKYVLTLPYLGVQVEEGTAREVLGPSGGGNHRDIPRSREKSHHHLHCQEQQEPARL</sequence>
<proteinExistence type="predicted"/>
<dbReference type="AlphaFoldDB" id="A0A7R9DLB2"/>
<evidence type="ECO:0000256" key="1">
    <source>
        <dbReference type="SAM" id="MobiDB-lite"/>
    </source>
</evidence>
<organism evidence="2">
    <name type="scientific">Timema poppense</name>
    <name type="common">Walking stick</name>
    <dbReference type="NCBI Taxonomy" id="170557"/>
    <lineage>
        <taxon>Eukaryota</taxon>
        <taxon>Metazoa</taxon>
        <taxon>Ecdysozoa</taxon>
        <taxon>Arthropoda</taxon>
        <taxon>Hexapoda</taxon>
        <taxon>Insecta</taxon>
        <taxon>Pterygota</taxon>
        <taxon>Neoptera</taxon>
        <taxon>Polyneoptera</taxon>
        <taxon>Phasmatodea</taxon>
        <taxon>Timematodea</taxon>
        <taxon>Timematoidea</taxon>
        <taxon>Timematidae</taxon>
        <taxon>Timema</taxon>
    </lineage>
</organism>
<accession>A0A7R9DLB2</accession>
<feature type="region of interest" description="Disordered" evidence="1">
    <location>
        <begin position="20"/>
        <end position="56"/>
    </location>
</feature>
<name>A0A7R9DLB2_TIMPO</name>
<protein>
    <submittedName>
        <fullName evidence="2">Uncharacterized protein</fullName>
    </submittedName>
</protein>
<dbReference type="EMBL" id="OD012000">
    <property type="protein sequence ID" value="CAD7416824.1"/>
    <property type="molecule type" value="Genomic_DNA"/>
</dbReference>
<feature type="compositionally biased region" description="Basic and acidic residues" evidence="1">
    <location>
        <begin position="46"/>
        <end position="56"/>
    </location>
</feature>